<keyword evidence="4" id="KW-1185">Reference proteome</keyword>
<dbReference type="Gene3D" id="2.110.10.10">
    <property type="entry name" value="Hemopexin-like domain"/>
    <property type="match status" value="1"/>
</dbReference>
<dbReference type="InterPro" id="IPR018487">
    <property type="entry name" value="Hemopexin-like_repeat"/>
</dbReference>
<dbReference type="HOGENOM" id="CLU_2661563_0_0_1"/>
<dbReference type="SMART" id="SM00120">
    <property type="entry name" value="HX"/>
    <property type="match status" value="1"/>
</dbReference>
<evidence type="ECO:0000256" key="1">
    <source>
        <dbReference type="PROSITE-ProRule" id="PRU01011"/>
    </source>
</evidence>
<dbReference type="AlphaFoldDB" id="T1EJE2"/>
<dbReference type="eggNOG" id="KOG1565">
    <property type="taxonomic scope" value="Eukaryota"/>
</dbReference>
<accession>T1EJE2</accession>
<protein>
    <submittedName>
        <fullName evidence="2 3">Uncharacterized protein</fullName>
    </submittedName>
</protein>
<dbReference type="OrthoDB" id="406838at2759"/>
<dbReference type="GeneID" id="20196692"/>
<evidence type="ECO:0000313" key="3">
    <source>
        <dbReference type="EnsemblMetazoa" id="HelroP144297"/>
    </source>
</evidence>
<dbReference type="EMBL" id="AMQM01007288">
    <property type="status" value="NOT_ANNOTATED_CDS"/>
    <property type="molecule type" value="Genomic_DNA"/>
</dbReference>
<dbReference type="CTD" id="20196692"/>
<gene>
    <name evidence="3" type="primary">20196692</name>
    <name evidence="2" type="ORF">HELRODRAFT_144297</name>
</gene>
<sequence>GNVYWRLNDRISLDEGYPKSIKVWDGIEVPIDAAYSDIEDNVYFFKGKRFWKMFSTNLSVMPGYPKLIGKDWLSCD</sequence>
<dbReference type="STRING" id="6412.T1EJE2"/>
<dbReference type="PROSITE" id="PS51642">
    <property type="entry name" value="HEMOPEXIN_2"/>
    <property type="match status" value="1"/>
</dbReference>
<dbReference type="EMBL" id="KB097594">
    <property type="protein sequence ID" value="ESN93753.1"/>
    <property type="molecule type" value="Genomic_DNA"/>
</dbReference>
<dbReference type="Pfam" id="PF00045">
    <property type="entry name" value="Hemopexin"/>
    <property type="match status" value="2"/>
</dbReference>
<feature type="repeat" description="Hemopexin" evidence="1">
    <location>
        <begin position="28"/>
        <end position="75"/>
    </location>
</feature>
<organism evidence="3 4">
    <name type="scientific">Helobdella robusta</name>
    <name type="common">Californian leech</name>
    <dbReference type="NCBI Taxonomy" id="6412"/>
    <lineage>
        <taxon>Eukaryota</taxon>
        <taxon>Metazoa</taxon>
        <taxon>Spiralia</taxon>
        <taxon>Lophotrochozoa</taxon>
        <taxon>Annelida</taxon>
        <taxon>Clitellata</taxon>
        <taxon>Hirudinea</taxon>
        <taxon>Rhynchobdellida</taxon>
        <taxon>Glossiphoniidae</taxon>
        <taxon>Helobdella</taxon>
    </lineage>
</organism>
<dbReference type="KEGG" id="hro:HELRODRAFT_144297"/>
<proteinExistence type="predicted"/>
<dbReference type="InterPro" id="IPR036375">
    <property type="entry name" value="Hemopexin-like_dom_sf"/>
</dbReference>
<evidence type="ECO:0000313" key="2">
    <source>
        <dbReference type="EMBL" id="ESN93753.1"/>
    </source>
</evidence>
<dbReference type="Proteomes" id="UP000015101">
    <property type="component" value="Unassembled WGS sequence"/>
</dbReference>
<reference evidence="4" key="1">
    <citation type="submission" date="2012-12" db="EMBL/GenBank/DDBJ databases">
        <authorList>
            <person name="Hellsten U."/>
            <person name="Grimwood J."/>
            <person name="Chapman J.A."/>
            <person name="Shapiro H."/>
            <person name="Aerts A."/>
            <person name="Otillar R.P."/>
            <person name="Terry A.Y."/>
            <person name="Boore J.L."/>
            <person name="Simakov O."/>
            <person name="Marletaz F."/>
            <person name="Cho S.-J."/>
            <person name="Edsinger-Gonzales E."/>
            <person name="Havlak P."/>
            <person name="Kuo D.-H."/>
            <person name="Larsson T."/>
            <person name="Lv J."/>
            <person name="Arendt D."/>
            <person name="Savage R."/>
            <person name="Osoegawa K."/>
            <person name="de Jong P."/>
            <person name="Lindberg D.R."/>
            <person name="Seaver E.C."/>
            <person name="Weisblat D.A."/>
            <person name="Putnam N.H."/>
            <person name="Grigoriev I.V."/>
            <person name="Rokhsar D.S."/>
        </authorList>
    </citation>
    <scope>NUCLEOTIDE SEQUENCE</scope>
</reference>
<dbReference type="EnsemblMetazoa" id="HelroT144297">
    <property type="protein sequence ID" value="HelroP144297"/>
    <property type="gene ID" value="HelroG144297"/>
</dbReference>
<dbReference type="SUPFAM" id="SSF50923">
    <property type="entry name" value="Hemopexin-like domain"/>
    <property type="match status" value="1"/>
</dbReference>
<dbReference type="InParanoid" id="T1EJE2"/>
<evidence type="ECO:0000313" key="4">
    <source>
        <dbReference type="Proteomes" id="UP000015101"/>
    </source>
</evidence>
<dbReference type="RefSeq" id="XP_009028170.1">
    <property type="nucleotide sequence ID" value="XM_009029922.1"/>
</dbReference>
<name>T1EJE2_HELRO</name>
<reference evidence="3" key="3">
    <citation type="submission" date="2015-06" db="UniProtKB">
        <authorList>
            <consortium name="EnsemblMetazoa"/>
        </authorList>
    </citation>
    <scope>IDENTIFICATION</scope>
</reference>
<reference evidence="2 4" key="2">
    <citation type="journal article" date="2013" name="Nature">
        <title>Insights into bilaterian evolution from three spiralian genomes.</title>
        <authorList>
            <person name="Simakov O."/>
            <person name="Marletaz F."/>
            <person name="Cho S.J."/>
            <person name="Edsinger-Gonzales E."/>
            <person name="Havlak P."/>
            <person name="Hellsten U."/>
            <person name="Kuo D.H."/>
            <person name="Larsson T."/>
            <person name="Lv J."/>
            <person name="Arendt D."/>
            <person name="Savage R."/>
            <person name="Osoegawa K."/>
            <person name="de Jong P."/>
            <person name="Grimwood J."/>
            <person name="Chapman J.A."/>
            <person name="Shapiro H."/>
            <person name="Aerts A."/>
            <person name="Otillar R.P."/>
            <person name="Terry A.Y."/>
            <person name="Boore J.L."/>
            <person name="Grigoriev I.V."/>
            <person name="Lindberg D.R."/>
            <person name="Seaver E.C."/>
            <person name="Weisblat D.A."/>
            <person name="Putnam N.H."/>
            <person name="Rokhsar D.S."/>
        </authorList>
    </citation>
    <scope>NUCLEOTIDE SEQUENCE</scope>
</reference>